<dbReference type="EMBL" id="KE720895">
    <property type="protein sequence ID" value="ERF74132.1"/>
    <property type="molecule type" value="Genomic_DNA"/>
</dbReference>
<accession>U1G9I4</accession>
<dbReference type="RefSeq" id="XP_007800213.1">
    <property type="nucleotide sequence ID" value="XM_007802022.1"/>
</dbReference>
<proteinExistence type="predicted"/>
<dbReference type="AlphaFoldDB" id="U1G9I4"/>
<name>U1G9I4_ENDPU</name>
<evidence type="ECO:0000256" key="1">
    <source>
        <dbReference type="SAM" id="MobiDB-lite"/>
    </source>
</evidence>
<keyword evidence="3" id="KW-1185">Reference proteome</keyword>
<sequence length="272" mass="30803">MPDPAQRRAQARSRLQNQLRQRKTKDGKPPTLEQLEQMCEEDVKRLVAHINFVTEIGISDMTAPLWTHLLCWLEEGVQRIEVAGGPYKRADFQHASRLHSSQADKWQHIEEAKCVLANLHVLVPQLPPGHRLLNPGRLGLRPTSEVTQYEVAHANDPDDPVGTRGFQSAVRDFERLGIPLPPQIALFILSIDAPLQSRDCEKALDVMERSLIGFKVDQQQSATTFGQEKATKATVKRLEKWIDQTKSRFASRKKPDNPGSTSRRRRDGEIST</sequence>
<feature type="region of interest" description="Disordered" evidence="1">
    <location>
        <begin position="246"/>
        <end position="272"/>
    </location>
</feature>
<protein>
    <submittedName>
        <fullName evidence="2">Uncharacterized protein</fullName>
    </submittedName>
</protein>
<dbReference type="HOGENOM" id="CLU_1023177_0_0_1"/>
<dbReference type="Proteomes" id="UP000019373">
    <property type="component" value="Unassembled WGS sequence"/>
</dbReference>
<evidence type="ECO:0000313" key="2">
    <source>
        <dbReference type="EMBL" id="ERF74132.1"/>
    </source>
</evidence>
<gene>
    <name evidence="2" type="ORF">EPUS_09228</name>
</gene>
<reference evidence="3" key="1">
    <citation type="journal article" date="2014" name="BMC Genomics">
        <title>Genome characteristics reveal the impact of lichenization on lichen-forming fungus Endocarpon pusillum Hedwig (Verrucariales, Ascomycota).</title>
        <authorList>
            <person name="Wang Y.-Y."/>
            <person name="Liu B."/>
            <person name="Zhang X.-Y."/>
            <person name="Zhou Q.-M."/>
            <person name="Zhang T."/>
            <person name="Li H."/>
            <person name="Yu Y.-F."/>
            <person name="Zhang X.-L."/>
            <person name="Hao X.-Y."/>
            <person name="Wang M."/>
            <person name="Wang L."/>
            <person name="Wei J.-C."/>
        </authorList>
    </citation>
    <scope>NUCLEOTIDE SEQUENCE [LARGE SCALE GENOMIC DNA]</scope>
    <source>
        <strain evidence="3">Z07020 / HMAS-L-300199</strain>
    </source>
</reference>
<evidence type="ECO:0000313" key="3">
    <source>
        <dbReference type="Proteomes" id="UP000019373"/>
    </source>
</evidence>
<dbReference type="GeneID" id="19244058"/>
<organism evidence="2 3">
    <name type="scientific">Endocarpon pusillum (strain Z07020 / HMAS-L-300199)</name>
    <name type="common">Lichen-forming fungus</name>
    <dbReference type="NCBI Taxonomy" id="1263415"/>
    <lineage>
        <taxon>Eukaryota</taxon>
        <taxon>Fungi</taxon>
        <taxon>Dikarya</taxon>
        <taxon>Ascomycota</taxon>
        <taxon>Pezizomycotina</taxon>
        <taxon>Eurotiomycetes</taxon>
        <taxon>Chaetothyriomycetidae</taxon>
        <taxon>Verrucariales</taxon>
        <taxon>Verrucariaceae</taxon>
        <taxon>Endocarpon</taxon>
    </lineage>
</organism>
<feature type="region of interest" description="Disordered" evidence="1">
    <location>
        <begin position="1"/>
        <end position="31"/>
    </location>
</feature>